<gene>
    <name evidence="1" type="ORF">AVDCRST_MAG45-1218</name>
</gene>
<dbReference type="InterPro" id="IPR023393">
    <property type="entry name" value="START-like_dom_sf"/>
</dbReference>
<evidence type="ECO:0000313" key="1">
    <source>
        <dbReference type="EMBL" id="CAA9499670.1"/>
    </source>
</evidence>
<accession>A0A6J4SPP5</accession>
<dbReference type="Pfam" id="PF10604">
    <property type="entry name" value="Polyketide_cyc2"/>
    <property type="match status" value="1"/>
</dbReference>
<evidence type="ECO:0008006" key="2">
    <source>
        <dbReference type="Google" id="ProtNLM"/>
    </source>
</evidence>
<dbReference type="AlphaFoldDB" id="A0A6J4SPP5"/>
<sequence>MARTRRRREIATSPDRVWDVLVDPYHMARWWPGVERVEDASPEEWTLVFRSGRGKAVRADFTLVESDPTERLCWRQELEATPFERFLAESVTEVRLEPGREAGATRVELSLSQRLRGWARVGAFLFRGASKRRLDEALANLDDVTAG</sequence>
<dbReference type="InterPro" id="IPR019587">
    <property type="entry name" value="Polyketide_cyclase/dehydratase"/>
</dbReference>
<proteinExistence type="predicted"/>
<dbReference type="EMBL" id="CADCVU010000102">
    <property type="protein sequence ID" value="CAA9499670.1"/>
    <property type="molecule type" value="Genomic_DNA"/>
</dbReference>
<reference evidence="1" key="1">
    <citation type="submission" date="2020-02" db="EMBL/GenBank/DDBJ databases">
        <authorList>
            <person name="Meier V. D."/>
        </authorList>
    </citation>
    <scope>NUCLEOTIDE SEQUENCE</scope>
    <source>
        <strain evidence="1">AVDCRST_MAG45</strain>
    </source>
</reference>
<dbReference type="CDD" id="cd07814">
    <property type="entry name" value="SRPBCC_CalC_Aha1-like"/>
    <property type="match status" value="1"/>
</dbReference>
<protein>
    <recommendedName>
        <fullName evidence="2">SRPBCC family protein</fullName>
    </recommendedName>
</protein>
<dbReference type="SUPFAM" id="SSF55961">
    <property type="entry name" value="Bet v1-like"/>
    <property type="match status" value="1"/>
</dbReference>
<name>A0A6J4SPP5_9ACTN</name>
<organism evidence="1">
    <name type="scientific">uncultured Solirubrobacterales bacterium</name>
    <dbReference type="NCBI Taxonomy" id="768556"/>
    <lineage>
        <taxon>Bacteria</taxon>
        <taxon>Bacillati</taxon>
        <taxon>Actinomycetota</taxon>
        <taxon>Thermoleophilia</taxon>
        <taxon>Solirubrobacterales</taxon>
        <taxon>environmental samples</taxon>
    </lineage>
</organism>
<dbReference type="Gene3D" id="3.30.530.20">
    <property type="match status" value="1"/>
</dbReference>